<evidence type="ECO:0000313" key="2">
    <source>
        <dbReference type="Proteomes" id="UP000053732"/>
    </source>
</evidence>
<proteinExistence type="predicted"/>
<accession>A0A0G4PLL9</accession>
<name>A0A0G4PLL9_PENC3</name>
<dbReference type="Proteomes" id="UP000053732">
    <property type="component" value="Unassembled WGS sequence"/>
</dbReference>
<gene>
    <name evidence="1" type="ORF">PCAMFM013_S021g000184</name>
</gene>
<reference evidence="1 2" key="1">
    <citation type="journal article" date="2014" name="Nat. Commun.">
        <title>Multiple recent horizontal transfers of a large genomic region in cheese making fungi.</title>
        <authorList>
            <person name="Cheeseman K."/>
            <person name="Ropars J."/>
            <person name="Renault P."/>
            <person name="Dupont J."/>
            <person name="Gouzy J."/>
            <person name="Branca A."/>
            <person name="Abraham A.L."/>
            <person name="Ceppi M."/>
            <person name="Conseiller E."/>
            <person name="Debuchy R."/>
            <person name="Malagnac F."/>
            <person name="Goarin A."/>
            <person name="Silar P."/>
            <person name="Lacoste S."/>
            <person name="Sallet E."/>
            <person name="Bensimon A."/>
            <person name="Giraud T."/>
            <person name="Brygoo Y."/>
        </authorList>
    </citation>
    <scope>NUCLEOTIDE SEQUENCE [LARGE SCALE GENOMIC DNA]</scope>
    <source>
        <strain evidence="2">FM 013</strain>
    </source>
</reference>
<keyword evidence="2" id="KW-1185">Reference proteome</keyword>
<organism evidence="1 2">
    <name type="scientific">Penicillium camemberti (strain FM 013)</name>
    <dbReference type="NCBI Taxonomy" id="1429867"/>
    <lineage>
        <taxon>Eukaryota</taxon>
        <taxon>Fungi</taxon>
        <taxon>Dikarya</taxon>
        <taxon>Ascomycota</taxon>
        <taxon>Pezizomycotina</taxon>
        <taxon>Eurotiomycetes</taxon>
        <taxon>Eurotiomycetidae</taxon>
        <taxon>Eurotiales</taxon>
        <taxon>Aspergillaceae</taxon>
        <taxon>Penicillium</taxon>
    </lineage>
</organism>
<sequence>MVSWSVASQDTLIWNKELSDVFEEPVFALATREAWSRKITSRSVRPDKDGTKASG</sequence>
<dbReference type="EMBL" id="HG793154">
    <property type="protein sequence ID" value="CRL27269.1"/>
    <property type="molecule type" value="Genomic_DNA"/>
</dbReference>
<dbReference type="AlphaFoldDB" id="A0A0G4PLL9"/>
<evidence type="ECO:0000313" key="1">
    <source>
        <dbReference type="EMBL" id="CRL27269.1"/>
    </source>
</evidence>
<protein>
    <submittedName>
        <fullName evidence="1">Str. FM013</fullName>
    </submittedName>
</protein>